<accession>A0A4R6DHQ2</accession>
<evidence type="ECO:0000313" key="2">
    <source>
        <dbReference type="EMBL" id="TDN44113.1"/>
    </source>
</evidence>
<proteinExistence type="predicted"/>
<evidence type="ECO:0000313" key="3">
    <source>
        <dbReference type="Proteomes" id="UP000295129"/>
    </source>
</evidence>
<sequence>MNHRYRLVWNAREGRCVPAPETAVGRGKAGGCRLSPLAL</sequence>
<keyword evidence="3" id="KW-1185">Reference proteome</keyword>
<name>A0A4R6DHQ2_9RHOO</name>
<reference evidence="2 3" key="1">
    <citation type="submission" date="2019-03" db="EMBL/GenBank/DDBJ databases">
        <title>Genomic Encyclopedia of Type Strains, Phase IV (KMG-IV): sequencing the most valuable type-strain genomes for metagenomic binning, comparative biology and taxonomic classification.</title>
        <authorList>
            <person name="Goeker M."/>
        </authorList>
    </citation>
    <scope>NUCLEOTIDE SEQUENCE [LARGE SCALE GENOMIC DNA]</scope>
    <source>
        <strain evidence="2 3">DSM 12121</strain>
    </source>
</reference>
<protein>
    <submittedName>
        <fullName evidence="2">Type V secretion system putative substrate protein</fullName>
    </submittedName>
</protein>
<dbReference type="EMBL" id="SNVV01000036">
    <property type="protein sequence ID" value="TDN44113.1"/>
    <property type="molecule type" value="Genomic_DNA"/>
</dbReference>
<gene>
    <name evidence="2" type="ORF">C7389_13630</name>
</gene>
<dbReference type="Pfam" id="PF13018">
    <property type="entry name" value="ESPR"/>
    <property type="match status" value="1"/>
</dbReference>
<evidence type="ECO:0000259" key="1">
    <source>
        <dbReference type="Pfam" id="PF13018"/>
    </source>
</evidence>
<feature type="non-terminal residue" evidence="2">
    <location>
        <position position="39"/>
    </location>
</feature>
<dbReference type="RefSeq" id="WP_162851828.1">
    <property type="nucleotide sequence ID" value="NZ_SNVV01000036.1"/>
</dbReference>
<feature type="domain" description="ESPR" evidence="1">
    <location>
        <begin position="1"/>
        <end position="33"/>
    </location>
</feature>
<dbReference type="InterPro" id="IPR024973">
    <property type="entry name" value="ESPR"/>
</dbReference>
<dbReference type="Proteomes" id="UP000295129">
    <property type="component" value="Unassembled WGS sequence"/>
</dbReference>
<organism evidence="2 3">
    <name type="scientific">Azoarcus indigens</name>
    <dbReference type="NCBI Taxonomy" id="29545"/>
    <lineage>
        <taxon>Bacteria</taxon>
        <taxon>Pseudomonadati</taxon>
        <taxon>Pseudomonadota</taxon>
        <taxon>Betaproteobacteria</taxon>
        <taxon>Rhodocyclales</taxon>
        <taxon>Zoogloeaceae</taxon>
        <taxon>Azoarcus</taxon>
    </lineage>
</organism>
<comment type="caution">
    <text evidence="2">The sequence shown here is derived from an EMBL/GenBank/DDBJ whole genome shotgun (WGS) entry which is preliminary data.</text>
</comment>
<dbReference type="AlphaFoldDB" id="A0A4R6DHQ2"/>